<dbReference type="CDD" id="cd00146">
    <property type="entry name" value="PKD"/>
    <property type="match status" value="1"/>
</dbReference>
<dbReference type="Pfam" id="PF18911">
    <property type="entry name" value="PKD_4"/>
    <property type="match status" value="1"/>
</dbReference>
<evidence type="ECO:0000259" key="1">
    <source>
        <dbReference type="PROSITE" id="PS50093"/>
    </source>
</evidence>
<dbReference type="SUPFAM" id="SSF49299">
    <property type="entry name" value="PKD domain"/>
    <property type="match status" value="2"/>
</dbReference>
<organism evidence="2 3">
    <name type="scientific">Marine Group III euryarchaeote CG-Epi1</name>
    <dbReference type="NCBI Taxonomy" id="1888995"/>
    <lineage>
        <taxon>Archaea</taxon>
        <taxon>Methanobacteriati</taxon>
        <taxon>Thermoplasmatota</taxon>
        <taxon>Thermoplasmata</taxon>
        <taxon>Candidatus Thermoprofundales</taxon>
    </lineage>
</organism>
<evidence type="ECO:0000313" key="3">
    <source>
        <dbReference type="Proteomes" id="UP000183080"/>
    </source>
</evidence>
<dbReference type="EMBL" id="MIZA01000001">
    <property type="protein sequence ID" value="OIR21255.1"/>
    <property type="molecule type" value="Genomic_DNA"/>
</dbReference>
<name>A0A1J5TJW3_9ARCH</name>
<feature type="domain" description="PKD" evidence="1">
    <location>
        <begin position="48"/>
        <end position="127"/>
    </location>
</feature>
<dbReference type="AlphaFoldDB" id="A0A1J5TJW3"/>
<dbReference type="STRING" id="1888995.BD935_00540"/>
<dbReference type="Proteomes" id="UP000183080">
    <property type="component" value="Unassembled WGS sequence"/>
</dbReference>
<dbReference type="InterPro" id="IPR000601">
    <property type="entry name" value="PKD_dom"/>
</dbReference>
<dbReference type="InterPro" id="IPR035986">
    <property type="entry name" value="PKD_dom_sf"/>
</dbReference>
<dbReference type="InterPro" id="IPR022409">
    <property type="entry name" value="PKD/Chitinase_dom"/>
</dbReference>
<protein>
    <recommendedName>
        <fullName evidence="1">PKD domain-containing protein</fullName>
    </recommendedName>
</protein>
<evidence type="ECO:0000313" key="2">
    <source>
        <dbReference type="EMBL" id="OIR21255.1"/>
    </source>
</evidence>
<accession>A0A1J5TJW3</accession>
<dbReference type="SMART" id="SM00089">
    <property type="entry name" value="PKD"/>
    <property type="match status" value="2"/>
</dbReference>
<dbReference type="PROSITE" id="PS51257">
    <property type="entry name" value="PROKAR_LIPOPROTEIN"/>
    <property type="match status" value="1"/>
</dbReference>
<comment type="caution">
    <text evidence="2">The sequence shown here is derived from an EMBL/GenBank/DDBJ whole genome shotgun (WGS) entry which is preliminary data.</text>
</comment>
<proteinExistence type="predicted"/>
<dbReference type="Gene3D" id="2.60.40.10">
    <property type="entry name" value="Immunoglobulins"/>
    <property type="match status" value="2"/>
</dbReference>
<dbReference type="InterPro" id="IPR013783">
    <property type="entry name" value="Ig-like_fold"/>
</dbReference>
<sequence length="352" mass="39747">MKYISLIITGLMISSGCLDFLDEETTNGPPVAVAGFVGNGPFEPDEIITFTGKDSSDPDGDTLEFYWDFNSNDGNDESVRGDISNNGKITHSYTSEGTYTVTLTVTDGENTNSATVKVKVEKESSEIRAIVTTEDELNSEVDNSGKIEYSFSASESISESRITKYEWDFSYDSSEGFQVDGESNEAEISFEFNSGIYTVKVRITNEMGETDEASYSDDVELKINYKYTDTRNIDSGNQEHLLQVYGIPARYIKATLEYESNSVHTKDLDLYIYNHSQQRNPDDGDSEYVAVNDTHDNGNIEQINYIELDYYNSTDRAWFDEIHELGEWGVVVDHERTGSNEYTVKIEVIYWE</sequence>
<reference evidence="2 3" key="1">
    <citation type="submission" date="2016-08" db="EMBL/GenBank/DDBJ databases">
        <title>New Insights into Marine Group III Euryarchaeota, from dark to light.</title>
        <authorList>
            <person name="Haro-Moreno J.M."/>
            <person name="Rodriguez-Valera F."/>
            <person name="Lopez-Garcia P."/>
            <person name="Moreira D."/>
            <person name="Martin-Cuadrado A.B."/>
        </authorList>
    </citation>
    <scope>NUCLEOTIDE SEQUENCE [LARGE SCALE GENOMIC DNA]</scope>
    <source>
        <strain evidence="2">CG-Epi1</strain>
    </source>
</reference>
<dbReference type="PROSITE" id="PS50093">
    <property type="entry name" value="PKD"/>
    <property type="match status" value="1"/>
</dbReference>
<gene>
    <name evidence="2" type="ORF">BD935_00540</name>
</gene>